<name>A0A5E7N779_PSEFL</name>
<gene>
    <name evidence="1" type="ORF">PS862_04458</name>
</gene>
<evidence type="ECO:0000313" key="2">
    <source>
        <dbReference type="Proteomes" id="UP000385207"/>
    </source>
</evidence>
<evidence type="ECO:0000313" key="1">
    <source>
        <dbReference type="EMBL" id="VVP32719.1"/>
    </source>
</evidence>
<accession>A0A5E7N779</accession>
<reference evidence="1 2" key="1">
    <citation type="submission" date="2019-09" db="EMBL/GenBank/DDBJ databases">
        <authorList>
            <person name="Chandra G."/>
            <person name="Truman W A."/>
        </authorList>
    </citation>
    <scope>NUCLEOTIDE SEQUENCE [LARGE SCALE GENOMIC DNA]</scope>
    <source>
        <strain evidence="1">PS862</strain>
    </source>
</reference>
<organism evidence="1 2">
    <name type="scientific">Pseudomonas fluorescens</name>
    <dbReference type="NCBI Taxonomy" id="294"/>
    <lineage>
        <taxon>Bacteria</taxon>
        <taxon>Pseudomonadati</taxon>
        <taxon>Pseudomonadota</taxon>
        <taxon>Gammaproteobacteria</taxon>
        <taxon>Pseudomonadales</taxon>
        <taxon>Pseudomonadaceae</taxon>
        <taxon>Pseudomonas</taxon>
    </lineage>
</organism>
<dbReference type="Proteomes" id="UP000385207">
    <property type="component" value="Unassembled WGS sequence"/>
</dbReference>
<dbReference type="EMBL" id="CABVII010000022">
    <property type="protein sequence ID" value="VVP32719.1"/>
    <property type="molecule type" value="Genomic_DNA"/>
</dbReference>
<sequence length="31" mass="3237">MPQSLPTLCGSIMGSPFSLSAKIRWGGSVEV</sequence>
<protein>
    <submittedName>
        <fullName evidence="1">Uncharacterized protein</fullName>
    </submittedName>
</protein>
<proteinExistence type="predicted"/>
<dbReference type="AlphaFoldDB" id="A0A5E7N779"/>